<keyword evidence="2" id="KW-1185">Reference proteome</keyword>
<dbReference type="AlphaFoldDB" id="A0A9P0CPG8"/>
<dbReference type="Proteomes" id="UP001153636">
    <property type="component" value="Chromosome 2"/>
</dbReference>
<evidence type="ECO:0000313" key="1">
    <source>
        <dbReference type="EMBL" id="CAH1105929.1"/>
    </source>
</evidence>
<gene>
    <name evidence="1" type="ORF">PSYICH_LOCUS7721</name>
</gene>
<reference evidence="1" key="1">
    <citation type="submission" date="2022-01" db="EMBL/GenBank/DDBJ databases">
        <authorList>
            <person name="King R."/>
        </authorList>
    </citation>
    <scope>NUCLEOTIDE SEQUENCE</scope>
</reference>
<protein>
    <submittedName>
        <fullName evidence="1">Uncharacterized protein</fullName>
    </submittedName>
</protein>
<evidence type="ECO:0000313" key="2">
    <source>
        <dbReference type="Proteomes" id="UP001153636"/>
    </source>
</evidence>
<name>A0A9P0CPG8_9CUCU</name>
<accession>A0A9P0CPG8</accession>
<organism evidence="1 2">
    <name type="scientific">Psylliodes chrysocephalus</name>
    <dbReference type="NCBI Taxonomy" id="3402493"/>
    <lineage>
        <taxon>Eukaryota</taxon>
        <taxon>Metazoa</taxon>
        <taxon>Ecdysozoa</taxon>
        <taxon>Arthropoda</taxon>
        <taxon>Hexapoda</taxon>
        <taxon>Insecta</taxon>
        <taxon>Pterygota</taxon>
        <taxon>Neoptera</taxon>
        <taxon>Endopterygota</taxon>
        <taxon>Coleoptera</taxon>
        <taxon>Polyphaga</taxon>
        <taxon>Cucujiformia</taxon>
        <taxon>Chrysomeloidea</taxon>
        <taxon>Chrysomelidae</taxon>
        <taxon>Galerucinae</taxon>
        <taxon>Alticini</taxon>
        <taxon>Psylliodes</taxon>
    </lineage>
</organism>
<dbReference type="OrthoDB" id="6757756at2759"/>
<sequence>MMAVNYFYLLNSCPSLKSVIHKFPLRGHTHMEADYVHALIERTVKKQPTMTIATPWDWQQLIISTGATVWNMEVTDFKNFDLLYTSSNAPFVNRKINTYRKRKLSYFISSMARSTSSKFRSALL</sequence>
<dbReference type="EMBL" id="OV651814">
    <property type="protein sequence ID" value="CAH1105929.1"/>
    <property type="molecule type" value="Genomic_DNA"/>
</dbReference>
<proteinExistence type="predicted"/>